<sequence>MSMNPENPEKTMAEVIAQYKELGRMVKTIAQKRVEEINSSELADIIQICDSNDINSWSSALGPDKSNKVLAVLNRARSFLETIESAGKLSSGHEAAKALLEDLSENWNN</sequence>
<dbReference type="Proteomes" id="UP000176287">
    <property type="component" value="Unassembled WGS sequence"/>
</dbReference>
<comment type="caution">
    <text evidence="1">The sequence shown here is derived from an EMBL/GenBank/DDBJ whole genome shotgun (WGS) entry which is preliminary data.</text>
</comment>
<proteinExistence type="predicted"/>
<dbReference type="EMBL" id="MHKZ01000049">
    <property type="protein sequence ID" value="OGY98918.1"/>
    <property type="molecule type" value="Genomic_DNA"/>
</dbReference>
<evidence type="ECO:0000313" key="1">
    <source>
        <dbReference type="EMBL" id="OGY98918.1"/>
    </source>
</evidence>
<evidence type="ECO:0000313" key="2">
    <source>
        <dbReference type="Proteomes" id="UP000176287"/>
    </source>
</evidence>
<reference evidence="1 2" key="1">
    <citation type="journal article" date="2016" name="Nat. Commun.">
        <title>Thousands of microbial genomes shed light on interconnected biogeochemical processes in an aquifer system.</title>
        <authorList>
            <person name="Anantharaman K."/>
            <person name="Brown C.T."/>
            <person name="Hug L.A."/>
            <person name="Sharon I."/>
            <person name="Castelle C.J."/>
            <person name="Probst A.J."/>
            <person name="Thomas B.C."/>
            <person name="Singh A."/>
            <person name="Wilkins M.J."/>
            <person name="Karaoz U."/>
            <person name="Brodie E.L."/>
            <person name="Williams K.H."/>
            <person name="Hubbard S.S."/>
            <person name="Banfield J.F."/>
        </authorList>
    </citation>
    <scope>NUCLEOTIDE SEQUENCE [LARGE SCALE GENOMIC DNA]</scope>
</reference>
<accession>A0A1G2CC09</accession>
<name>A0A1G2CC09_9BACT</name>
<dbReference type="AlphaFoldDB" id="A0A1G2CC09"/>
<protein>
    <submittedName>
        <fullName evidence="1">Uncharacterized protein</fullName>
    </submittedName>
</protein>
<gene>
    <name evidence="1" type="ORF">A3B13_02405</name>
</gene>
<organism evidence="1 2">
    <name type="scientific">Candidatus Liptonbacteria bacterium RIFCSPLOWO2_01_FULL_45_15</name>
    <dbReference type="NCBI Taxonomy" id="1798649"/>
    <lineage>
        <taxon>Bacteria</taxon>
        <taxon>Candidatus Liptoniibacteriota</taxon>
    </lineage>
</organism>